<dbReference type="GO" id="GO:0016887">
    <property type="term" value="F:ATP hydrolysis activity"/>
    <property type="evidence" value="ECO:0007669"/>
    <property type="project" value="TreeGrafter"/>
</dbReference>
<dbReference type="AlphaFoldDB" id="A0A1W6LPA6"/>
<dbReference type="FunFam" id="3.30.450.90:FF:000001">
    <property type="entry name" value="Type II secretion system ATPase GspE"/>
    <property type="match status" value="1"/>
</dbReference>
<proteinExistence type="inferred from homology"/>
<dbReference type="PANTHER" id="PTHR30258:SF1">
    <property type="entry name" value="PROTEIN TRANSPORT PROTEIN HOFB HOMOLOG"/>
    <property type="match status" value="1"/>
</dbReference>
<dbReference type="Gene3D" id="3.30.450.90">
    <property type="match status" value="1"/>
</dbReference>
<evidence type="ECO:0000313" key="5">
    <source>
        <dbReference type="EMBL" id="ARN57625.1"/>
    </source>
</evidence>
<evidence type="ECO:0000313" key="6">
    <source>
        <dbReference type="Proteomes" id="UP000193334"/>
    </source>
</evidence>
<gene>
    <name evidence="5" type="primary">xpsE_3</name>
    <name evidence="5" type="ORF">STSP1_02046</name>
</gene>
<dbReference type="InterPro" id="IPR003593">
    <property type="entry name" value="AAA+_ATPase"/>
</dbReference>
<dbReference type="FunFam" id="3.40.50.300:FF:000398">
    <property type="entry name" value="Type IV pilus assembly ATPase PilB"/>
    <property type="match status" value="1"/>
</dbReference>
<dbReference type="Pfam" id="PF00437">
    <property type="entry name" value="T2SSE"/>
    <property type="match status" value="1"/>
</dbReference>
<dbReference type="SUPFAM" id="SSF160246">
    <property type="entry name" value="EspE N-terminal domain-like"/>
    <property type="match status" value="1"/>
</dbReference>
<dbReference type="STRING" id="1941349.STSP1_02046"/>
<dbReference type="InterPro" id="IPR027417">
    <property type="entry name" value="P-loop_NTPase"/>
</dbReference>
<evidence type="ECO:0000256" key="3">
    <source>
        <dbReference type="ARBA" id="ARBA00022840"/>
    </source>
</evidence>
<dbReference type="Gene3D" id="3.40.50.300">
    <property type="entry name" value="P-loop containing nucleotide triphosphate hydrolases"/>
    <property type="match status" value="1"/>
</dbReference>
<dbReference type="GO" id="GO:0005524">
    <property type="term" value="F:ATP binding"/>
    <property type="evidence" value="ECO:0007669"/>
    <property type="project" value="UniProtKB-KW"/>
</dbReference>
<dbReference type="Pfam" id="PF05157">
    <property type="entry name" value="MshEN"/>
    <property type="match status" value="1"/>
</dbReference>
<name>A0A1W6LPA6_9BACT</name>
<sequence>MAKKKRIGEILYGRNLVEKLPLAKAVKTAQKSDRLTGEVLVEMGAVTEDDVASALAKQAGMKYADFDQIRLPENVETYLPKDIVKSLQAIPFGEENGKMKIIISDPRNLEALDTLRFKFNKDLECYVGSPTRIREYINKATDVIRDSIDKATEDLFEEGETIESTIKIAGNAAQADDDGPVIKLANLIIDEAVNMGASDIHIESMASRVRVRYRIDGVCIERSDVPKNMQNPLIARFKILSNMDIAERRIPQDGRIKREYKGTQIDFRVSCLPGYHGPSIVLRILRPDNVNIGIQALGFDNELYSRFERIIKRPNGIFLVTGPTGSGKTTTLYSALKELNRPDKKIITAEDPVEYMVGGINQCQVNTEIKLDFSTILRSMLRQSPNVILVGEIRDGEVADIAIQAALTGHLVFSTLHTNDASSAVARLIDMGVKPFLVASSIQAIMAQRLVRRICSECKEIDEEPDTRYLRALNLKKEDLADKPIYKGQGCSRCNGTGYKGRMAIFELLEMNTELRELAFACAPTQELRKAALSSGMRPLVEDGINKIFAGYTTPEEVARVAQSDEIVIE</sequence>
<protein>
    <submittedName>
        <fullName evidence="5">Type II traffic warden ATPase</fullName>
    </submittedName>
</protein>
<dbReference type="SMART" id="SM00382">
    <property type="entry name" value="AAA"/>
    <property type="match status" value="1"/>
</dbReference>
<dbReference type="PANTHER" id="PTHR30258">
    <property type="entry name" value="TYPE II SECRETION SYSTEM PROTEIN GSPE-RELATED"/>
    <property type="match status" value="1"/>
</dbReference>
<evidence type="ECO:0000256" key="2">
    <source>
        <dbReference type="ARBA" id="ARBA00022741"/>
    </source>
</evidence>
<organism evidence="5 6">
    <name type="scientific">Sedimentisphaera salicampi</name>
    <dbReference type="NCBI Taxonomy" id="1941349"/>
    <lineage>
        <taxon>Bacteria</taxon>
        <taxon>Pseudomonadati</taxon>
        <taxon>Planctomycetota</taxon>
        <taxon>Phycisphaerae</taxon>
        <taxon>Sedimentisphaerales</taxon>
        <taxon>Sedimentisphaeraceae</taxon>
        <taxon>Sedimentisphaera</taxon>
    </lineage>
</organism>
<comment type="similarity">
    <text evidence="1">Belongs to the GSP E family.</text>
</comment>
<dbReference type="Proteomes" id="UP000193334">
    <property type="component" value="Chromosome"/>
</dbReference>
<dbReference type="SUPFAM" id="SSF52540">
    <property type="entry name" value="P-loop containing nucleoside triphosphate hydrolases"/>
    <property type="match status" value="1"/>
</dbReference>
<evidence type="ECO:0000259" key="4">
    <source>
        <dbReference type="SMART" id="SM00382"/>
    </source>
</evidence>
<dbReference type="CDD" id="cd01129">
    <property type="entry name" value="PulE-GspE-like"/>
    <property type="match status" value="1"/>
</dbReference>
<dbReference type="OrthoDB" id="244550at2"/>
<dbReference type="GO" id="GO:0005886">
    <property type="term" value="C:plasma membrane"/>
    <property type="evidence" value="ECO:0007669"/>
    <property type="project" value="TreeGrafter"/>
</dbReference>
<dbReference type="EMBL" id="CP021023">
    <property type="protein sequence ID" value="ARN57625.1"/>
    <property type="molecule type" value="Genomic_DNA"/>
</dbReference>
<keyword evidence="6" id="KW-1185">Reference proteome</keyword>
<keyword evidence="3" id="KW-0067">ATP-binding</keyword>
<dbReference type="KEGG" id="pbp:STSP1_02046"/>
<dbReference type="InterPro" id="IPR001482">
    <property type="entry name" value="T2SS/T4SS_dom"/>
</dbReference>
<reference evidence="6" key="1">
    <citation type="submission" date="2017-04" db="EMBL/GenBank/DDBJ databases">
        <title>Comparative genomics and description of representatives of a novel lineage of planctomycetes thriving in anoxic sediments.</title>
        <authorList>
            <person name="Spring S."/>
            <person name="Bunk B."/>
            <person name="Sproer C."/>
        </authorList>
    </citation>
    <scope>NUCLEOTIDE SEQUENCE [LARGE SCALE GENOMIC DNA]</scope>
    <source>
        <strain evidence="6">ST-PulAB-D4</strain>
    </source>
</reference>
<evidence type="ECO:0000256" key="1">
    <source>
        <dbReference type="ARBA" id="ARBA00006611"/>
    </source>
</evidence>
<feature type="domain" description="AAA+ ATPase" evidence="4">
    <location>
        <begin position="314"/>
        <end position="436"/>
    </location>
</feature>
<accession>A0A1W6LPA6</accession>
<dbReference type="InterPro" id="IPR037257">
    <property type="entry name" value="T2SS_E_N_sf"/>
</dbReference>
<dbReference type="InterPro" id="IPR007831">
    <property type="entry name" value="T2SS_GspE_N"/>
</dbReference>
<dbReference type="RefSeq" id="WP_085756254.1">
    <property type="nucleotide sequence ID" value="NZ_CP021023.1"/>
</dbReference>
<keyword evidence="2" id="KW-0547">Nucleotide-binding</keyword>
<dbReference type="Gene3D" id="3.30.300.160">
    <property type="entry name" value="Type II secretion system, protein E, N-terminal domain"/>
    <property type="match status" value="1"/>
</dbReference>